<dbReference type="EMBL" id="AP014836">
    <property type="protein sequence ID" value="BAW80688.1"/>
    <property type="molecule type" value="Genomic_DNA"/>
</dbReference>
<protein>
    <submittedName>
        <fullName evidence="1">Uncharacterized protein</fullName>
    </submittedName>
</protein>
<reference evidence="1 2" key="1">
    <citation type="journal article" date="2017" name="ISME J.">
        <title>An acid-tolerant ammonia-oxidizing ?-proteobacterium from soil.</title>
        <authorList>
            <person name="Hayatsu M."/>
            <person name="Tago K."/>
            <person name="Uchiyama I."/>
            <person name="Toyoda A."/>
            <person name="Wang Y."/>
            <person name="Shimomura Y."/>
            <person name="Okubo T."/>
            <person name="Kurisu F."/>
            <person name="Hirono Y."/>
            <person name="Nonaka K."/>
            <person name="Akiyama H."/>
            <person name="Itoh T."/>
            <person name="Takami H."/>
        </authorList>
    </citation>
    <scope>NUCLEOTIDE SEQUENCE [LARGE SCALE GENOMIC DNA]</scope>
    <source>
        <strain evidence="1 2">TAO100</strain>
    </source>
</reference>
<dbReference type="AlphaFoldDB" id="A0A1Q2SNG4"/>
<sequence length="77" mass="8671">MNGQYRAGNIQTEYLNNKGIQFDLFELVNDGFNGIWQFCGHFTAPTGTPEGDLVGFALGQIESLEFEREVDDGNFYI</sequence>
<evidence type="ECO:0000313" key="1">
    <source>
        <dbReference type="EMBL" id="BAW80688.1"/>
    </source>
</evidence>
<evidence type="ECO:0000313" key="2">
    <source>
        <dbReference type="Proteomes" id="UP000243679"/>
    </source>
</evidence>
<dbReference type="Proteomes" id="UP000243679">
    <property type="component" value="Chromosome"/>
</dbReference>
<proteinExistence type="predicted"/>
<keyword evidence="2" id="KW-1185">Reference proteome</keyword>
<dbReference type="RefSeq" id="WP_096527201.1">
    <property type="nucleotide sequence ID" value="NZ_AP014836.1"/>
</dbReference>
<name>A0A1Q2SNG4_9GAMM</name>
<dbReference type="KEGG" id="ntt:TAO_1318"/>
<organism evidence="1 2">
    <name type="scientific">Candidatus Nitrosoglobus terrae</name>
    <dbReference type="NCBI Taxonomy" id="1630141"/>
    <lineage>
        <taxon>Bacteria</taxon>
        <taxon>Pseudomonadati</taxon>
        <taxon>Pseudomonadota</taxon>
        <taxon>Gammaproteobacteria</taxon>
        <taxon>Chromatiales</taxon>
        <taxon>Chromatiaceae</taxon>
        <taxon>Candidatus Nitrosoglobus</taxon>
    </lineage>
</organism>
<gene>
    <name evidence="1" type="ORF">TAO_1318</name>
</gene>
<accession>A0A1Q2SNG4</accession>